<gene>
    <name evidence="3" type="ORF">QOL99_07545</name>
</gene>
<keyword evidence="3" id="KW-0808">Transferase</keyword>
<feature type="transmembrane region" description="Helical" evidence="1">
    <location>
        <begin position="41"/>
        <end position="63"/>
    </location>
</feature>
<name>A0ABT7JG19_9DEIO</name>
<evidence type="ECO:0000259" key="2">
    <source>
        <dbReference type="PROSITE" id="PS50887"/>
    </source>
</evidence>
<evidence type="ECO:0000256" key="1">
    <source>
        <dbReference type="SAM" id="Phobius"/>
    </source>
</evidence>
<feature type="domain" description="GGDEF" evidence="2">
    <location>
        <begin position="221"/>
        <end position="346"/>
    </location>
</feature>
<dbReference type="Gene3D" id="3.30.70.270">
    <property type="match status" value="1"/>
</dbReference>
<dbReference type="PANTHER" id="PTHR45138">
    <property type="entry name" value="REGULATORY COMPONENTS OF SENSORY TRANSDUCTION SYSTEM"/>
    <property type="match status" value="1"/>
</dbReference>
<keyword evidence="1" id="KW-0812">Transmembrane</keyword>
<dbReference type="Pfam" id="PF00990">
    <property type="entry name" value="GGDEF"/>
    <property type="match status" value="1"/>
</dbReference>
<dbReference type="NCBIfam" id="TIGR00254">
    <property type="entry name" value="GGDEF"/>
    <property type="match status" value="1"/>
</dbReference>
<organism evidence="3 4">
    <name type="scientific">Deinococcus rhizophilus</name>
    <dbReference type="NCBI Taxonomy" id="3049544"/>
    <lineage>
        <taxon>Bacteria</taxon>
        <taxon>Thermotogati</taxon>
        <taxon>Deinococcota</taxon>
        <taxon>Deinococci</taxon>
        <taxon>Deinococcales</taxon>
        <taxon>Deinococcaceae</taxon>
        <taxon>Deinococcus</taxon>
    </lineage>
</organism>
<comment type="caution">
    <text evidence="3">The sequence shown here is derived from an EMBL/GenBank/DDBJ whole genome shotgun (WGS) entry which is preliminary data.</text>
</comment>
<dbReference type="SMART" id="SM00267">
    <property type="entry name" value="GGDEF"/>
    <property type="match status" value="1"/>
</dbReference>
<keyword evidence="3" id="KW-0548">Nucleotidyltransferase</keyword>
<dbReference type="EMBL" id="JASNGB010000051">
    <property type="protein sequence ID" value="MDL2344004.1"/>
    <property type="molecule type" value="Genomic_DNA"/>
</dbReference>
<dbReference type="Proteomes" id="UP001302059">
    <property type="component" value="Unassembled WGS sequence"/>
</dbReference>
<dbReference type="InterPro" id="IPR000160">
    <property type="entry name" value="GGDEF_dom"/>
</dbReference>
<dbReference type="CDD" id="cd01949">
    <property type="entry name" value="GGDEF"/>
    <property type="match status" value="1"/>
</dbReference>
<evidence type="ECO:0000313" key="4">
    <source>
        <dbReference type="Proteomes" id="UP001302059"/>
    </source>
</evidence>
<feature type="transmembrane region" description="Helical" evidence="1">
    <location>
        <begin position="70"/>
        <end position="91"/>
    </location>
</feature>
<dbReference type="InterPro" id="IPR050469">
    <property type="entry name" value="Diguanylate_Cyclase"/>
</dbReference>
<reference evidence="3 4" key="1">
    <citation type="submission" date="2023-05" db="EMBL/GenBank/DDBJ databases">
        <authorList>
            <person name="Gao F."/>
        </authorList>
    </citation>
    <scope>NUCLEOTIDE SEQUENCE [LARGE SCALE GENOMIC DNA]</scope>
    <source>
        <strain evidence="3 4">MIMF12</strain>
    </source>
</reference>
<dbReference type="PANTHER" id="PTHR45138:SF9">
    <property type="entry name" value="DIGUANYLATE CYCLASE DGCM-RELATED"/>
    <property type="match status" value="1"/>
</dbReference>
<dbReference type="GO" id="GO:0052621">
    <property type="term" value="F:diguanylate cyclase activity"/>
    <property type="evidence" value="ECO:0007669"/>
    <property type="project" value="UniProtKB-EC"/>
</dbReference>
<dbReference type="InterPro" id="IPR029787">
    <property type="entry name" value="Nucleotide_cyclase"/>
</dbReference>
<protein>
    <submittedName>
        <fullName evidence="3">GGDEF domain-containing protein</fullName>
        <ecNumber evidence="3">2.7.7.65</ecNumber>
    </submittedName>
</protein>
<feature type="transmembrane region" description="Helical" evidence="1">
    <location>
        <begin position="97"/>
        <end position="116"/>
    </location>
</feature>
<dbReference type="RefSeq" id="WP_285522705.1">
    <property type="nucleotide sequence ID" value="NZ_JASNGB010000051.1"/>
</dbReference>
<accession>A0ABT7JG19</accession>
<proteinExistence type="predicted"/>
<dbReference type="EC" id="2.7.7.65" evidence="3"/>
<keyword evidence="1" id="KW-0472">Membrane</keyword>
<feature type="transmembrane region" description="Helical" evidence="1">
    <location>
        <begin position="16"/>
        <end position="35"/>
    </location>
</feature>
<sequence>MRRPRFTLLLLDPMKLVLTAPLLASVLGIMILFALDTAHPFYLGLLGVVLVFDLLGLCGPAWLRGWLRRHFAVAYVLVLLSAWGVSFYLLPDHPASPMVRVATVLHTTTLYVFLFLRRPPLVAARQAFLTLGAFVVAVAPYSGQSFGWGGAFDGPTLPLTLLTAHGTLILALRSFSGARAALADEQARSRLLHDLAHRDPLTGLANRRALEQDLAGHPRRAGALLAVIDVDGLKGVNDTLGHAAGDDLLRRFAGGFARAVGPGGRAYRISGDEFALLIPGPASPDLEELAESVAAEVRRTYPQAGASVGGAPWQAGESASAWLARADRAMYRHKERGRPSGRPDDLR</sequence>
<feature type="transmembrane region" description="Helical" evidence="1">
    <location>
        <begin position="123"/>
        <end position="142"/>
    </location>
</feature>
<evidence type="ECO:0000313" key="3">
    <source>
        <dbReference type="EMBL" id="MDL2344004.1"/>
    </source>
</evidence>
<keyword evidence="4" id="KW-1185">Reference proteome</keyword>
<dbReference type="SUPFAM" id="SSF55073">
    <property type="entry name" value="Nucleotide cyclase"/>
    <property type="match status" value="1"/>
</dbReference>
<dbReference type="PROSITE" id="PS50887">
    <property type="entry name" value="GGDEF"/>
    <property type="match status" value="1"/>
</dbReference>
<dbReference type="InterPro" id="IPR043128">
    <property type="entry name" value="Rev_trsase/Diguanyl_cyclase"/>
</dbReference>
<keyword evidence="1" id="KW-1133">Transmembrane helix</keyword>